<keyword evidence="1" id="KW-1133">Transmembrane helix</keyword>
<evidence type="ECO:0000259" key="2">
    <source>
        <dbReference type="Pfam" id="PF04765"/>
    </source>
</evidence>
<name>A0A7J7H4R6_CAMSI</name>
<sequence length="167" mass="18778">LTLISYSSTAPHSSLALPLHRSPSPSPLPLVALSVATAVSNLANFYTPLYRTIQPLCNLSLFSLCTMIIAFISLFLDSILCLVNIPSLLQYSKKNVCFIMFLDEQTLLKLSTEGNVPDERVCIGLWRIVIVRNLPYKDMRKTGKVPKFLSHHLFSSSRYSIWLDSKM</sequence>
<dbReference type="Proteomes" id="UP000593564">
    <property type="component" value="Unassembled WGS sequence"/>
</dbReference>
<dbReference type="EMBL" id="JACBKZ010000006">
    <property type="protein sequence ID" value="KAF5947505.1"/>
    <property type="molecule type" value="Genomic_DNA"/>
</dbReference>
<feature type="non-terminal residue" evidence="3">
    <location>
        <position position="1"/>
    </location>
</feature>
<feature type="transmembrane region" description="Helical" evidence="1">
    <location>
        <begin position="59"/>
        <end position="85"/>
    </location>
</feature>
<reference evidence="4" key="1">
    <citation type="journal article" date="2020" name="Nat. Commun.">
        <title>Genome assembly of wild tea tree DASZ reveals pedigree and selection history of tea varieties.</title>
        <authorList>
            <person name="Zhang W."/>
            <person name="Zhang Y."/>
            <person name="Qiu H."/>
            <person name="Guo Y."/>
            <person name="Wan H."/>
            <person name="Zhang X."/>
            <person name="Scossa F."/>
            <person name="Alseekh S."/>
            <person name="Zhang Q."/>
            <person name="Wang P."/>
            <person name="Xu L."/>
            <person name="Schmidt M.H."/>
            <person name="Jia X."/>
            <person name="Li D."/>
            <person name="Zhu A."/>
            <person name="Guo F."/>
            <person name="Chen W."/>
            <person name="Ni D."/>
            <person name="Usadel B."/>
            <person name="Fernie A.R."/>
            <person name="Wen W."/>
        </authorList>
    </citation>
    <scope>NUCLEOTIDE SEQUENCE [LARGE SCALE GENOMIC DNA]</scope>
    <source>
        <strain evidence="4">cv. G240</strain>
    </source>
</reference>
<organism evidence="3 4">
    <name type="scientific">Camellia sinensis</name>
    <name type="common">Tea plant</name>
    <name type="synonym">Thea sinensis</name>
    <dbReference type="NCBI Taxonomy" id="4442"/>
    <lineage>
        <taxon>Eukaryota</taxon>
        <taxon>Viridiplantae</taxon>
        <taxon>Streptophyta</taxon>
        <taxon>Embryophyta</taxon>
        <taxon>Tracheophyta</taxon>
        <taxon>Spermatophyta</taxon>
        <taxon>Magnoliopsida</taxon>
        <taxon>eudicotyledons</taxon>
        <taxon>Gunneridae</taxon>
        <taxon>Pentapetalae</taxon>
        <taxon>asterids</taxon>
        <taxon>Ericales</taxon>
        <taxon>Theaceae</taxon>
        <taxon>Camellia</taxon>
    </lineage>
</organism>
<protein>
    <recommendedName>
        <fullName evidence="2">TOD1/MUCI70 glycosyltransferase-like domain-containing protein</fullName>
    </recommendedName>
</protein>
<gene>
    <name evidence="3" type="ORF">HYC85_013462</name>
</gene>
<dbReference type="AlphaFoldDB" id="A0A7J7H4R6"/>
<dbReference type="Pfam" id="PF04765">
    <property type="entry name" value="TOD1_MUCI70"/>
    <property type="match status" value="1"/>
</dbReference>
<evidence type="ECO:0000313" key="3">
    <source>
        <dbReference type="EMBL" id="KAF5947505.1"/>
    </source>
</evidence>
<evidence type="ECO:0000313" key="4">
    <source>
        <dbReference type="Proteomes" id="UP000593564"/>
    </source>
</evidence>
<dbReference type="InterPro" id="IPR048354">
    <property type="entry name" value="TOD1_MUCI70_glycTrfase_dom"/>
</dbReference>
<keyword evidence="4" id="KW-1185">Reference proteome</keyword>
<reference evidence="3 4" key="2">
    <citation type="submission" date="2020-07" db="EMBL/GenBank/DDBJ databases">
        <title>Genome assembly of wild tea tree DASZ reveals pedigree and selection history of tea varieties.</title>
        <authorList>
            <person name="Zhang W."/>
        </authorList>
    </citation>
    <scope>NUCLEOTIDE SEQUENCE [LARGE SCALE GENOMIC DNA]</scope>
    <source>
        <strain evidence="4">cv. G240</strain>
        <tissue evidence="3">Leaf</tissue>
    </source>
</reference>
<dbReference type="InterPro" id="IPR006852">
    <property type="entry name" value="TOD1_MUCI70"/>
</dbReference>
<evidence type="ECO:0000256" key="1">
    <source>
        <dbReference type="SAM" id="Phobius"/>
    </source>
</evidence>
<proteinExistence type="predicted"/>
<keyword evidence="1" id="KW-0472">Membrane</keyword>
<keyword evidence="1" id="KW-0812">Transmembrane</keyword>
<dbReference type="PANTHER" id="PTHR12956:SF27">
    <property type="entry name" value="TRANSMEMBRANE PROTEIN"/>
    <property type="match status" value="1"/>
</dbReference>
<feature type="domain" description="TOD1/MUCI70 glycosyltransferase-like" evidence="2">
    <location>
        <begin position="87"/>
        <end position="167"/>
    </location>
</feature>
<feature type="transmembrane region" description="Helical" evidence="1">
    <location>
        <begin position="28"/>
        <end position="47"/>
    </location>
</feature>
<dbReference type="PANTHER" id="PTHR12956">
    <property type="entry name" value="ALKALINE CERAMIDASE-RELATED"/>
    <property type="match status" value="1"/>
</dbReference>
<comment type="caution">
    <text evidence="3">The sequence shown here is derived from an EMBL/GenBank/DDBJ whole genome shotgun (WGS) entry which is preliminary data.</text>
</comment>
<accession>A0A7J7H4R6</accession>